<keyword evidence="5" id="KW-1185">Reference proteome</keyword>
<accession>A0A5B8KYG6</accession>
<dbReference type="PANTHER" id="PTHR44196:SF1">
    <property type="entry name" value="DEHYDROGENASE_REDUCTASE SDR FAMILY MEMBER 7B"/>
    <property type="match status" value="1"/>
</dbReference>
<evidence type="ECO:0000313" key="5">
    <source>
        <dbReference type="Proteomes" id="UP000321389"/>
    </source>
</evidence>
<dbReference type="GO" id="GO:0016491">
    <property type="term" value="F:oxidoreductase activity"/>
    <property type="evidence" value="ECO:0007669"/>
    <property type="project" value="UniProtKB-KW"/>
</dbReference>
<dbReference type="InterPro" id="IPR002347">
    <property type="entry name" value="SDR_fam"/>
</dbReference>
<dbReference type="Gene3D" id="3.40.50.720">
    <property type="entry name" value="NAD(P)-binding Rossmann-like Domain"/>
    <property type="match status" value="1"/>
</dbReference>
<organism evidence="4 5">
    <name type="scientific">Nitratireductor mangrovi</name>
    <dbReference type="NCBI Taxonomy" id="2599600"/>
    <lineage>
        <taxon>Bacteria</taxon>
        <taxon>Pseudomonadati</taxon>
        <taxon>Pseudomonadota</taxon>
        <taxon>Alphaproteobacteria</taxon>
        <taxon>Hyphomicrobiales</taxon>
        <taxon>Phyllobacteriaceae</taxon>
        <taxon>Nitratireductor</taxon>
    </lineage>
</organism>
<dbReference type="PRINTS" id="PR00081">
    <property type="entry name" value="GDHRDH"/>
</dbReference>
<reference evidence="4" key="1">
    <citation type="submission" date="2020-04" db="EMBL/GenBank/DDBJ databases">
        <title>Nitratireductor sp. nov. isolated from mangrove soil.</title>
        <authorList>
            <person name="Ye Y."/>
        </authorList>
    </citation>
    <scope>NUCLEOTIDE SEQUENCE</scope>
    <source>
        <strain evidence="4">SY7</strain>
    </source>
</reference>
<dbReference type="Pfam" id="PF00106">
    <property type="entry name" value="adh_short"/>
    <property type="match status" value="1"/>
</dbReference>
<dbReference type="Proteomes" id="UP000321389">
    <property type="component" value="Chromosome"/>
</dbReference>
<evidence type="ECO:0000256" key="3">
    <source>
        <dbReference type="RuleBase" id="RU000363"/>
    </source>
</evidence>
<keyword evidence="2" id="KW-0560">Oxidoreductase</keyword>
<dbReference type="SUPFAM" id="SSF51735">
    <property type="entry name" value="NAD(P)-binding Rossmann-fold domains"/>
    <property type="match status" value="1"/>
</dbReference>
<dbReference type="GO" id="GO:0016020">
    <property type="term" value="C:membrane"/>
    <property type="evidence" value="ECO:0007669"/>
    <property type="project" value="TreeGrafter"/>
</dbReference>
<evidence type="ECO:0000313" key="4">
    <source>
        <dbReference type="EMBL" id="QDZ00601.2"/>
    </source>
</evidence>
<sequence>MTSQSTLHNSQMPKTLDFSGRKVLLTGGARGIGREMTRLLVARGARIVAIGRDAATLEALRQAHPGAVLTRQADLADAEAVANLARWIAADHADTSVLINNAAIMNHCELMTPSPARFDDIALEIAINLTAPMKLSAALLPVLGAHPSAAIVNVTTGLAIAPKRGAAVYCATKAGLRSFTRSLRDQCRHAGLPIQVSEAVMTLVDTTLSSAAPKKYPPERAAADVIAGVERGRDEIWIEKTKLLRVVHRLSPALACRIMRDR</sequence>
<dbReference type="AlphaFoldDB" id="A0A5B8KYG6"/>
<proteinExistence type="inferred from homology"/>
<dbReference type="PRINTS" id="PR00080">
    <property type="entry name" value="SDRFAMILY"/>
</dbReference>
<evidence type="ECO:0000256" key="1">
    <source>
        <dbReference type="ARBA" id="ARBA00006484"/>
    </source>
</evidence>
<dbReference type="InterPro" id="IPR036291">
    <property type="entry name" value="NAD(P)-bd_dom_sf"/>
</dbReference>
<dbReference type="EMBL" id="CP042301">
    <property type="protein sequence ID" value="QDZ00601.2"/>
    <property type="molecule type" value="Genomic_DNA"/>
</dbReference>
<dbReference type="KEGG" id="niy:FQ775_09530"/>
<gene>
    <name evidence="4" type="ORF">FQ775_09530</name>
</gene>
<name>A0A5B8KYG6_9HYPH</name>
<protein>
    <submittedName>
        <fullName evidence="4">SDR family NAD(P)-dependent oxidoreductase</fullName>
    </submittedName>
</protein>
<dbReference type="PANTHER" id="PTHR44196">
    <property type="entry name" value="DEHYDROGENASE/REDUCTASE SDR FAMILY MEMBER 7B"/>
    <property type="match status" value="1"/>
</dbReference>
<comment type="similarity">
    <text evidence="1 3">Belongs to the short-chain dehydrogenases/reductases (SDR) family.</text>
</comment>
<evidence type="ECO:0000256" key="2">
    <source>
        <dbReference type="ARBA" id="ARBA00023002"/>
    </source>
</evidence>